<reference evidence="5" key="1">
    <citation type="submission" date="2022-06" db="EMBL/GenBank/DDBJ databases">
        <authorList>
            <consortium name="SYNGENTA / RWTH Aachen University"/>
        </authorList>
    </citation>
    <scope>NUCLEOTIDE SEQUENCE</scope>
</reference>
<evidence type="ECO:0000256" key="2">
    <source>
        <dbReference type="PROSITE-ProRule" id="PRU00047"/>
    </source>
</evidence>
<dbReference type="InterPro" id="IPR036875">
    <property type="entry name" value="Znf_CCHC_sf"/>
</dbReference>
<evidence type="ECO:0000256" key="1">
    <source>
        <dbReference type="ARBA" id="ARBA00022664"/>
    </source>
</evidence>
<protein>
    <recommendedName>
        <fullName evidence="4">CCHC-type domain-containing protein</fullName>
    </recommendedName>
</protein>
<gene>
    <name evidence="5" type="ORF">PPACK8108_LOCUS5862</name>
</gene>
<sequence>MLTKRFRMGLSTQQMMRLASFPKSTLVGAVHRSERGRRTPTGLQTPASDPDRLTAEAQCVIGRTGIATGAQAEVEAVRPCHHHLWGVEMGTVIESLIRRNGQNVLKLVAIADGLNNSQVSRDHRLCPGHRGGKTPLEIDIHSFIDLRIIFNPSSSNAGNNRMKLNPKSAPPLPPNSSDLSPPNCLGLHPNQQFSSGLATELPPLNFRSNGLPKTNLVASTLSLPYAMDASDTQSMAENLTKLLPSHPHSENIDYMPSVESTEKNQCPQPIILNPPQTYEATLMFGMIEYIVKANKSLLPVLKHVGPVSGPRIWVGLGKPWEFWKSEIRKKYGNSLRKRNMQISFEKDKFNPTFYKPAEWCLKQKERLFAFSPELSEEDIVFKILYQCDGNIEHAVKSRLKEALDYDEMVNIMEEVIDRTKIGRNARNNKDYTKYKQDNNSNTAPKTKSPTIEKKEYTSSGQKTCYNCKQKGHTANKCPKKNNKNVNLIEGSDSENQENEEIAQDSEKYAQDNEFSEEIEEQYLDHRINAVEVIFPEEMEVAQIQGESSLPQVWENTNPINHISDERLMKSRPEKGKAYMIGKTCMTKAFLDNKEVKCLLDGGAFCSIVGQNKKPTDEFIRFDNMLSECKISAEIDMNQMNDLKQVLFKNQKAFSSEKNHLGKIINHEIKITLNINKPYPPLLKRQPYPASAKSREALATQGFRSI</sequence>
<dbReference type="SUPFAM" id="SSF57756">
    <property type="entry name" value="Retrovirus zinc finger-like domains"/>
    <property type="match status" value="1"/>
</dbReference>
<dbReference type="Proteomes" id="UP001153365">
    <property type="component" value="Unassembled WGS sequence"/>
</dbReference>
<dbReference type="PANTHER" id="PTHR46888">
    <property type="entry name" value="ZINC KNUCKLE DOMAINCONTAINING PROTEIN-RELATED"/>
    <property type="match status" value="1"/>
</dbReference>
<evidence type="ECO:0000259" key="4">
    <source>
        <dbReference type="PROSITE" id="PS50158"/>
    </source>
</evidence>
<feature type="region of interest" description="Disordered" evidence="3">
    <location>
        <begin position="427"/>
        <end position="455"/>
    </location>
</feature>
<keyword evidence="6" id="KW-1185">Reference proteome</keyword>
<accession>A0AAV0ATT5</accession>
<proteinExistence type="predicted"/>
<feature type="compositionally biased region" description="Basic and acidic residues" evidence="3">
    <location>
        <begin position="427"/>
        <end position="436"/>
    </location>
</feature>
<dbReference type="InterPro" id="IPR001878">
    <property type="entry name" value="Znf_CCHC"/>
</dbReference>
<feature type="compositionally biased region" description="Polar residues" evidence="3">
    <location>
        <begin position="437"/>
        <end position="449"/>
    </location>
</feature>
<dbReference type="GO" id="GO:0006397">
    <property type="term" value="P:mRNA processing"/>
    <property type="evidence" value="ECO:0007669"/>
    <property type="project" value="UniProtKB-KW"/>
</dbReference>
<keyword evidence="2" id="KW-0479">Metal-binding</keyword>
<evidence type="ECO:0000256" key="3">
    <source>
        <dbReference type="SAM" id="MobiDB-lite"/>
    </source>
</evidence>
<dbReference type="EMBL" id="CALTRL010001137">
    <property type="protein sequence ID" value="CAH7671100.1"/>
    <property type="molecule type" value="Genomic_DNA"/>
</dbReference>
<keyword evidence="2" id="KW-0862">Zinc</keyword>
<evidence type="ECO:0000313" key="6">
    <source>
        <dbReference type="Proteomes" id="UP001153365"/>
    </source>
</evidence>
<dbReference type="Pfam" id="PF00098">
    <property type="entry name" value="zf-CCHC"/>
    <property type="match status" value="1"/>
</dbReference>
<dbReference type="AlphaFoldDB" id="A0AAV0ATT5"/>
<organism evidence="5 6">
    <name type="scientific">Phakopsora pachyrhizi</name>
    <name type="common">Asian soybean rust disease fungus</name>
    <dbReference type="NCBI Taxonomy" id="170000"/>
    <lineage>
        <taxon>Eukaryota</taxon>
        <taxon>Fungi</taxon>
        <taxon>Dikarya</taxon>
        <taxon>Basidiomycota</taxon>
        <taxon>Pucciniomycotina</taxon>
        <taxon>Pucciniomycetes</taxon>
        <taxon>Pucciniales</taxon>
        <taxon>Phakopsoraceae</taxon>
        <taxon>Phakopsora</taxon>
    </lineage>
</organism>
<keyword evidence="1" id="KW-0507">mRNA processing</keyword>
<dbReference type="GO" id="GO:0008270">
    <property type="term" value="F:zinc ion binding"/>
    <property type="evidence" value="ECO:0007669"/>
    <property type="project" value="UniProtKB-KW"/>
</dbReference>
<evidence type="ECO:0000313" key="5">
    <source>
        <dbReference type="EMBL" id="CAH7671100.1"/>
    </source>
</evidence>
<dbReference type="PROSITE" id="PS50158">
    <property type="entry name" value="ZF_CCHC"/>
    <property type="match status" value="1"/>
</dbReference>
<dbReference type="GO" id="GO:0003676">
    <property type="term" value="F:nucleic acid binding"/>
    <property type="evidence" value="ECO:0007669"/>
    <property type="project" value="InterPro"/>
</dbReference>
<name>A0AAV0ATT5_PHAPC</name>
<dbReference type="PANTHER" id="PTHR46888:SF1">
    <property type="entry name" value="RIBONUCLEASE H"/>
    <property type="match status" value="1"/>
</dbReference>
<dbReference type="Gene3D" id="4.10.60.10">
    <property type="entry name" value="Zinc finger, CCHC-type"/>
    <property type="match status" value="1"/>
</dbReference>
<feature type="region of interest" description="Disordered" evidence="3">
    <location>
        <begin position="155"/>
        <end position="180"/>
    </location>
</feature>
<comment type="caution">
    <text evidence="5">The sequence shown here is derived from an EMBL/GenBank/DDBJ whole genome shotgun (WGS) entry which is preliminary data.</text>
</comment>
<feature type="domain" description="CCHC-type" evidence="4">
    <location>
        <begin position="464"/>
        <end position="479"/>
    </location>
</feature>
<keyword evidence="2" id="KW-0863">Zinc-finger</keyword>
<dbReference type="SMART" id="SM00343">
    <property type="entry name" value="ZnF_C2HC"/>
    <property type="match status" value="1"/>
</dbReference>